<proteinExistence type="predicted"/>
<reference evidence="3" key="1">
    <citation type="submission" date="2022-11" db="EMBL/GenBank/DDBJ databases">
        <title>Centuries of genome instability and evolution in soft-shell clam transmissible cancer (bioRxiv).</title>
        <authorList>
            <person name="Hart S.F.M."/>
            <person name="Yonemitsu M.A."/>
            <person name="Giersch R.M."/>
            <person name="Beal B.F."/>
            <person name="Arriagada G."/>
            <person name="Davis B.W."/>
            <person name="Ostrander E.A."/>
            <person name="Goff S.P."/>
            <person name="Metzger M.J."/>
        </authorList>
    </citation>
    <scope>NUCLEOTIDE SEQUENCE</scope>
    <source>
        <strain evidence="3">MELC-2E11</strain>
        <tissue evidence="3">Siphon/mantle</tissue>
    </source>
</reference>
<dbReference type="EMBL" id="CP111028">
    <property type="protein sequence ID" value="WAR31451.1"/>
    <property type="molecule type" value="Genomic_DNA"/>
</dbReference>
<protein>
    <recommendedName>
        <fullName evidence="5">Phytanoyl-CoA dioxygenase family protein</fullName>
    </recommendedName>
</protein>
<dbReference type="SUPFAM" id="SSF51197">
    <property type="entry name" value="Clavaminate synthase-like"/>
    <property type="match status" value="1"/>
</dbReference>
<feature type="region of interest" description="Disordered" evidence="2">
    <location>
        <begin position="1"/>
        <end position="24"/>
    </location>
</feature>
<dbReference type="Proteomes" id="UP001164746">
    <property type="component" value="Chromosome 17"/>
</dbReference>
<name>A0ABY7GJB6_MYAAR</name>
<evidence type="ECO:0008006" key="5">
    <source>
        <dbReference type="Google" id="ProtNLM"/>
    </source>
</evidence>
<dbReference type="Pfam" id="PF05721">
    <property type="entry name" value="PhyH"/>
    <property type="match status" value="1"/>
</dbReference>
<comment type="cofactor">
    <cofactor evidence="1">
        <name>Fe cation</name>
        <dbReference type="ChEBI" id="CHEBI:24875"/>
    </cofactor>
</comment>
<organism evidence="3 4">
    <name type="scientific">Mya arenaria</name>
    <name type="common">Soft-shell clam</name>
    <dbReference type="NCBI Taxonomy" id="6604"/>
    <lineage>
        <taxon>Eukaryota</taxon>
        <taxon>Metazoa</taxon>
        <taxon>Spiralia</taxon>
        <taxon>Lophotrochozoa</taxon>
        <taxon>Mollusca</taxon>
        <taxon>Bivalvia</taxon>
        <taxon>Autobranchia</taxon>
        <taxon>Heteroconchia</taxon>
        <taxon>Euheterodonta</taxon>
        <taxon>Imparidentia</taxon>
        <taxon>Neoheterodontei</taxon>
        <taxon>Myida</taxon>
        <taxon>Myoidea</taxon>
        <taxon>Myidae</taxon>
        <taxon>Mya</taxon>
    </lineage>
</organism>
<evidence type="ECO:0000313" key="3">
    <source>
        <dbReference type="EMBL" id="WAR31451.1"/>
    </source>
</evidence>
<evidence type="ECO:0000313" key="4">
    <source>
        <dbReference type="Proteomes" id="UP001164746"/>
    </source>
</evidence>
<gene>
    <name evidence="3" type="ORF">MAR_033993</name>
</gene>
<sequence>MAKCYPEKFTAPRPQSGEKKPGQLPQEQLKQFYEQGYLVVEDFFRPDELQPCRDAISNMVDVLANKLYDAGKITDLHTEAGLFQRLTLLEKEFPGANILLFKHQKIPKAFRDLWCNPRILNMMEQLIGPDIAGHPVWNMRTKTPNSKAMDVPWHQDSGYFSEESYDHLIPTAWIPFLDATEENGCMQMARYGHRLGKMGRHTCCRGDTWFIDISEEEMASELGVDVEKDLVTVPVPYGGFLLFSNMIPHRSLRNCSNDVRWSIDLRWQSPHENWGFYDIAEGISFRSAGCDVKPDWDRFLAVDRKEVWQKKYFKQVVESDWFDTTVTGPWIGRWDVVNTNRHTQAFTDGKTKA</sequence>
<keyword evidence="4" id="KW-1185">Reference proteome</keyword>
<evidence type="ECO:0000256" key="2">
    <source>
        <dbReference type="SAM" id="MobiDB-lite"/>
    </source>
</evidence>
<accession>A0ABY7GJB6</accession>
<dbReference type="InterPro" id="IPR008775">
    <property type="entry name" value="Phytyl_CoA_dOase-like"/>
</dbReference>
<evidence type="ECO:0000256" key="1">
    <source>
        <dbReference type="ARBA" id="ARBA00001962"/>
    </source>
</evidence>
<dbReference type="Gene3D" id="2.60.120.620">
    <property type="entry name" value="q2cbj1_9rhob like domain"/>
    <property type="match status" value="1"/>
</dbReference>
<dbReference type="PANTHER" id="PTHR20883:SF14">
    <property type="entry name" value="PHYTANOYL-COA DIOXYGENASE"/>
    <property type="match status" value="1"/>
</dbReference>
<dbReference type="PANTHER" id="PTHR20883">
    <property type="entry name" value="PHYTANOYL-COA DIOXYGENASE DOMAIN CONTAINING 1"/>
    <property type="match status" value="1"/>
</dbReference>